<dbReference type="GO" id="GO:0008270">
    <property type="term" value="F:zinc ion binding"/>
    <property type="evidence" value="ECO:0007669"/>
    <property type="project" value="UniProtKB-KW"/>
</dbReference>
<dbReference type="SMART" id="SM00355">
    <property type="entry name" value="ZnF_C2H2"/>
    <property type="match status" value="4"/>
</dbReference>
<evidence type="ECO:0000256" key="1">
    <source>
        <dbReference type="ARBA" id="ARBA00004496"/>
    </source>
</evidence>
<dbReference type="EMBL" id="MU004234">
    <property type="protein sequence ID" value="KAF2669807.1"/>
    <property type="molecule type" value="Genomic_DNA"/>
</dbReference>
<sequence length="541" mass="61232">MASTQSTHPFTCNSCQVAFKSSDLQRTHMQSDWHRYNLKRRVASLPPLSSEIFAEKVLASKADAAATAAHASFKKTCEPCQKTYFSENAFSNHLGSAKHKVNAGNSHNDAQEDTKSIMSSTFSIAGAGNARPGESIDEDAEEEFEQVVNGIKKTDLNDSDSESDPVSRRPTRPHHSATGSGRPEHPLSPDKNLKAIEAEKAGVDPKIVASRECLFCNEYSPDLDSNIAHMTKAHGLFIPEQKYLVDLNGLILHLNKKVYYKMRCLACHKLKWSEDGLKQHMRDLGHCKIAYETEGEQLAIGRFYDFRSTYSDADEFSEDEDEDEEMSDAPALPKLGARRTVKLDSDEADEEGWESASTISDVPTEELDRLYEEPDREEMAKNLRRHRHHAHNTKSRHLSIDGWHSHAHSTPHAVYYDEFELHLPSGRVAGHRAHQKYFRQNLHSHPSPDERAQRLLTEGSSNSDDEGEQRGRDRGPRKSRALISRADGGLGMIGISDQKKRQVKAMEKKERREEARFNARRQWAVNKKGNMQKHYRDPLLQ</sequence>
<evidence type="ECO:0000256" key="3">
    <source>
        <dbReference type="ARBA" id="ARBA00022517"/>
    </source>
</evidence>
<dbReference type="GO" id="GO:0030687">
    <property type="term" value="C:preribosome, large subunit precursor"/>
    <property type="evidence" value="ECO:0007669"/>
    <property type="project" value="TreeGrafter"/>
</dbReference>
<evidence type="ECO:0000259" key="10">
    <source>
        <dbReference type="PROSITE" id="PS00028"/>
    </source>
</evidence>
<dbReference type="SMART" id="SM00451">
    <property type="entry name" value="ZnF_U1"/>
    <property type="match status" value="2"/>
</dbReference>
<accession>A0A6A6UEA9</accession>
<dbReference type="InterPro" id="IPR040025">
    <property type="entry name" value="Znf622/Rei1/Reh1"/>
</dbReference>
<evidence type="ECO:0000313" key="11">
    <source>
        <dbReference type="EMBL" id="KAF2669807.1"/>
    </source>
</evidence>
<dbReference type="Pfam" id="PF12756">
    <property type="entry name" value="zf-C2H2_2"/>
    <property type="match status" value="1"/>
</dbReference>
<feature type="domain" description="C2H2-type" evidence="10">
    <location>
        <begin position="12"/>
        <end position="34"/>
    </location>
</feature>
<keyword evidence="2" id="KW-0963">Cytoplasm</keyword>
<feature type="compositionally biased region" description="Basic and acidic residues" evidence="9">
    <location>
        <begin position="497"/>
        <end position="517"/>
    </location>
</feature>
<dbReference type="SUPFAM" id="SSF57667">
    <property type="entry name" value="beta-beta-alpha zinc fingers"/>
    <property type="match status" value="2"/>
</dbReference>
<comment type="similarity">
    <text evidence="8">Belongs to the REI1 family.</text>
</comment>
<evidence type="ECO:0000256" key="5">
    <source>
        <dbReference type="ARBA" id="ARBA00022737"/>
    </source>
</evidence>
<gene>
    <name evidence="11" type="ORF">BT63DRAFT_478054</name>
</gene>
<reference evidence="11" key="1">
    <citation type="journal article" date="2020" name="Stud. Mycol.">
        <title>101 Dothideomycetes genomes: a test case for predicting lifestyles and emergence of pathogens.</title>
        <authorList>
            <person name="Haridas S."/>
            <person name="Albert R."/>
            <person name="Binder M."/>
            <person name="Bloem J."/>
            <person name="Labutti K."/>
            <person name="Salamov A."/>
            <person name="Andreopoulos B."/>
            <person name="Baker S."/>
            <person name="Barry K."/>
            <person name="Bills G."/>
            <person name="Bluhm B."/>
            <person name="Cannon C."/>
            <person name="Castanera R."/>
            <person name="Culley D."/>
            <person name="Daum C."/>
            <person name="Ezra D."/>
            <person name="Gonzalez J."/>
            <person name="Henrissat B."/>
            <person name="Kuo A."/>
            <person name="Liang C."/>
            <person name="Lipzen A."/>
            <person name="Lutzoni F."/>
            <person name="Magnuson J."/>
            <person name="Mondo S."/>
            <person name="Nolan M."/>
            <person name="Ohm R."/>
            <person name="Pangilinan J."/>
            <person name="Park H.-J."/>
            <person name="Ramirez L."/>
            <person name="Alfaro M."/>
            <person name="Sun H."/>
            <person name="Tritt A."/>
            <person name="Yoshinaga Y."/>
            <person name="Zwiers L.-H."/>
            <person name="Turgeon B."/>
            <person name="Goodwin S."/>
            <person name="Spatafora J."/>
            <person name="Crous P."/>
            <person name="Grigoriev I."/>
        </authorList>
    </citation>
    <scope>NUCLEOTIDE SEQUENCE</scope>
    <source>
        <strain evidence="11">CBS 115976</strain>
    </source>
</reference>
<dbReference type="OrthoDB" id="19329at2759"/>
<dbReference type="GO" id="GO:0005737">
    <property type="term" value="C:cytoplasm"/>
    <property type="evidence" value="ECO:0007669"/>
    <property type="project" value="UniProtKB-SubCell"/>
</dbReference>
<evidence type="ECO:0000313" key="12">
    <source>
        <dbReference type="Proteomes" id="UP000799302"/>
    </source>
</evidence>
<dbReference type="PANTHER" id="PTHR13182">
    <property type="entry name" value="ZINC FINGER PROTEIN 622"/>
    <property type="match status" value="1"/>
</dbReference>
<dbReference type="Proteomes" id="UP000799302">
    <property type="component" value="Unassembled WGS sequence"/>
</dbReference>
<keyword evidence="12" id="KW-1185">Reference proteome</keyword>
<evidence type="ECO:0000256" key="4">
    <source>
        <dbReference type="ARBA" id="ARBA00022723"/>
    </source>
</evidence>
<dbReference type="InterPro" id="IPR036236">
    <property type="entry name" value="Znf_C2H2_sf"/>
</dbReference>
<feature type="region of interest" description="Disordered" evidence="9">
    <location>
        <begin position="440"/>
        <end position="541"/>
    </location>
</feature>
<evidence type="ECO:0000256" key="2">
    <source>
        <dbReference type="ARBA" id="ARBA00022490"/>
    </source>
</evidence>
<comment type="subcellular location">
    <subcellularLocation>
        <location evidence="1">Cytoplasm</location>
    </subcellularLocation>
</comment>
<keyword evidence="4" id="KW-0479">Metal-binding</keyword>
<dbReference type="PANTHER" id="PTHR13182:SF8">
    <property type="entry name" value="CYTOPLASMIC 60S SUBUNIT BIOGENESIS FACTOR ZNF622"/>
    <property type="match status" value="1"/>
</dbReference>
<dbReference type="GO" id="GO:0042273">
    <property type="term" value="P:ribosomal large subunit biogenesis"/>
    <property type="evidence" value="ECO:0007669"/>
    <property type="project" value="TreeGrafter"/>
</dbReference>
<feature type="compositionally biased region" description="Acidic residues" evidence="9">
    <location>
        <begin position="135"/>
        <end position="144"/>
    </location>
</feature>
<evidence type="ECO:0000256" key="8">
    <source>
        <dbReference type="ARBA" id="ARBA00034126"/>
    </source>
</evidence>
<name>A0A6A6UEA9_9PEZI</name>
<evidence type="ECO:0000256" key="7">
    <source>
        <dbReference type="ARBA" id="ARBA00022833"/>
    </source>
</evidence>
<keyword evidence="7" id="KW-0862">Zinc</keyword>
<dbReference type="GO" id="GO:0003676">
    <property type="term" value="F:nucleic acid binding"/>
    <property type="evidence" value="ECO:0007669"/>
    <property type="project" value="InterPro"/>
</dbReference>
<dbReference type="AlphaFoldDB" id="A0A6A6UEA9"/>
<protein>
    <submittedName>
        <fullName evidence="11">Pre-60S factor REI1</fullName>
    </submittedName>
</protein>
<feature type="domain" description="C2H2-type" evidence="10">
    <location>
        <begin position="77"/>
        <end position="99"/>
    </location>
</feature>
<organism evidence="11 12">
    <name type="scientific">Microthyrium microscopicum</name>
    <dbReference type="NCBI Taxonomy" id="703497"/>
    <lineage>
        <taxon>Eukaryota</taxon>
        <taxon>Fungi</taxon>
        <taxon>Dikarya</taxon>
        <taxon>Ascomycota</taxon>
        <taxon>Pezizomycotina</taxon>
        <taxon>Dothideomycetes</taxon>
        <taxon>Dothideomycetes incertae sedis</taxon>
        <taxon>Microthyriales</taxon>
        <taxon>Microthyriaceae</taxon>
        <taxon>Microthyrium</taxon>
    </lineage>
</organism>
<dbReference type="PROSITE" id="PS00028">
    <property type="entry name" value="ZINC_FINGER_C2H2_1"/>
    <property type="match status" value="2"/>
</dbReference>
<dbReference type="InterPro" id="IPR003604">
    <property type="entry name" value="Matrin/U1-like-C_Znf_C2H2"/>
</dbReference>
<evidence type="ECO:0000256" key="6">
    <source>
        <dbReference type="ARBA" id="ARBA00022771"/>
    </source>
</evidence>
<dbReference type="InterPro" id="IPR013087">
    <property type="entry name" value="Znf_C2H2_type"/>
</dbReference>
<feature type="region of interest" description="Disordered" evidence="9">
    <location>
        <begin position="150"/>
        <end position="190"/>
    </location>
</feature>
<dbReference type="Pfam" id="PF12874">
    <property type="entry name" value="zf-met"/>
    <property type="match status" value="1"/>
</dbReference>
<feature type="region of interest" description="Disordered" evidence="9">
    <location>
        <begin position="125"/>
        <end position="144"/>
    </location>
</feature>
<keyword evidence="3" id="KW-0690">Ribosome biogenesis</keyword>
<keyword evidence="5" id="KW-0677">Repeat</keyword>
<dbReference type="InterPro" id="IPR041661">
    <property type="entry name" value="ZN622/Rei1/Reh1_Znf-C2H2"/>
</dbReference>
<proteinExistence type="inferred from homology"/>
<keyword evidence="6" id="KW-0863">Zinc-finger</keyword>
<evidence type="ECO:0000256" key="9">
    <source>
        <dbReference type="SAM" id="MobiDB-lite"/>
    </source>
</evidence>